<comment type="subunit">
    <text evidence="3 12">Oligomeric complex that consists of at least the alpha, beta, beta', gamma, delta, epsilon and zeta subunits.</text>
</comment>
<dbReference type="Gene3D" id="3.30.450.60">
    <property type="match status" value="1"/>
</dbReference>
<evidence type="ECO:0000259" key="13">
    <source>
        <dbReference type="Pfam" id="PF01217"/>
    </source>
</evidence>
<evidence type="ECO:0000256" key="8">
    <source>
        <dbReference type="ARBA" id="ARBA00023034"/>
    </source>
</evidence>
<keyword evidence="4 12" id="KW-0813">Transport</keyword>
<reference evidence="14 15" key="1">
    <citation type="submission" date="2018-10" db="EMBL/GenBank/DDBJ databases">
        <title>Genome assembly for a Yunnan-Guizhou Plateau 3E fish, Anabarilius grahami (Regan), and its evolutionary and genetic applications.</title>
        <authorList>
            <person name="Jiang W."/>
        </authorList>
    </citation>
    <scope>NUCLEOTIDE SEQUENCE [LARGE SCALE GENOMIC DNA]</scope>
    <source>
        <strain evidence="14">AG-KIZ</strain>
        <tissue evidence="14">Muscle</tissue>
    </source>
</reference>
<dbReference type="FunFam" id="3.30.450.60:FF:000013">
    <property type="entry name" value="Coatomer subunit zeta"/>
    <property type="match status" value="1"/>
</dbReference>
<sequence>MIMNNYVLCNYVCTHVQLQYYDPELYPSMKEQKNFEKNVFNKTHKADNEIALLEGMTIVYKSSIDLFFYVVGSVQENELMLMAVLNCLFESLSLMLRKNVEKRTLLDNMDGVFLVVDEIIDGGVILESDPQQVMEKVNYRCVSEQAYGFVLFDYITEPERDERERGMRVREWAGNCMACTSVCEARKRNSCKRGSRSILRNRPADN</sequence>
<dbReference type="CDD" id="cd14829">
    <property type="entry name" value="Zeta-COP"/>
    <property type="match status" value="1"/>
</dbReference>
<keyword evidence="9 12" id="KW-0472">Membrane</keyword>
<organism evidence="14 15">
    <name type="scientific">Anabarilius grahami</name>
    <name type="common">Kanglang fish</name>
    <name type="synonym">Barilius grahami</name>
    <dbReference type="NCBI Taxonomy" id="495550"/>
    <lineage>
        <taxon>Eukaryota</taxon>
        <taxon>Metazoa</taxon>
        <taxon>Chordata</taxon>
        <taxon>Craniata</taxon>
        <taxon>Vertebrata</taxon>
        <taxon>Euteleostomi</taxon>
        <taxon>Actinopterygii</taxon>
        <taxon>Neopterygii</taxon>
        <taxon>Teleostei</taxon>
        <taxon>Ostariophysi</taxon>
        <taxon>Cypriniformes</taxon>
        <taxon>Xenocyprididae</taxon>
        <taxon>Xenocypridinae</taxon>
        <taxon>Xenocypridinae incertae sedis</taxon>
        <taxon>Anabarilius</taxon>
    </lineage>
</organism>
<evidence type="ECO:0000256" key="5">
    <source>
        <dbReference type="ARBA" id="ARBA00022490"/>
    </source>
</evidence>
<proteinExistence type="inferred from homology"/>
<dbReference type="GO" id="GO:0006891">
    <property type="term" value="P:intra-Golgi vesicle-mediated transport"/>
    <property type="evidence" value="ECO:0007669"/>
    <property type="project" value="TreeGrafter"/>
</dbReference>
<evidence type="ECO:0000256" key="6">
    <source>
        <dbReference type="ARBA" id="ARBA00022892"/>
    </source>
</evidence>
<keyword evidence="10 12" id="KW-0968">Cytoplasmic vesicle</keyword>
<name>A0A3N0Y9G1_ANAGA</name>
<evidence type="ECO:0000256" key="10">
    <source>
        <dbReference type="ARBA" id="ARBA00023329"/>
    </source>
</evidence>
<comment type="caution">
    <text evidence="14">The sequence shown here is derived from an EMBL/GenBank/DDBJ whole genome shotgun (WGS) entry which is preliminary data.</text>
</comment>
<evidence type="ECO:0000313" key="14">
    <source>
        <dbReference type="EMBL" id="ROL42876.1"/>
    </source>
</evidence>
<evidence type="ECO:0000256" key="9">
    <source>
        <dbReference type="ARBA" id="ARBA00023136"/>
    </source>
</evidence>
<dbReference type="GO" id="GO:0000139">
    <property type="term" value="C:Golgi membrane"/>
    <property type="evidence" value="ECO:0007669"/>
    <property type="project" value="UniProtKB-SubCell"/>
</dbReference>
<dbReference type="InterPro" id="IPR022775">
    <property type="entry name" value="AP_mu_sigma_su"/>
</dbReference>
<protein>
    <recommendedName>
        <fullName evidence="12">Coatomer subunit zeta</fullName>
    </recommendedName>
</protein>
<keyword evidence="6 12" id="KW-0931">ER-Golgi transport</keyword>
<evidence type="ECO:0000256" key="1">
    <source>
        <dbReference type="ARBA" id="ARBA00004255"/>
    </source>
</evidence>
<dbReference type="InterPro" id="IPR011012">
    <property type="entry name" value="Longin-like_dom_sf"/>
</dbReference>
<keyword evidence="8 12" id="KW-0333">Golgi apparatus</keyword>
<gene>
    <name evidence="14" type="ORF">DPX16_10932</name>
</gene>
<keyword evidence="5 12" id="KW-0963">Cytoplasm</keyword>
<dbReference type="GO" id="GO:0030126">
    <property type="term" value="C:COPI vesicle coat"/>
    <property type="evidence" value="ECO:0007669"/>
    <property type="project" value="UniProtKB-UniRule"/>
</dbReference>
<evidence type="ECO:0000256" key="7">
    <source>
        <dbReference type="ARBA" id="ARBA00022927"/>
    </source>
</evidence>
<evidence type="ECO:0000256" key="3">
    <source>
        <dbReference type="ARBA" id="ARBA00011775"/>
    </source>
</evidence>
<dbReference type="AlphaFoldDB" id="A0A3N0Y9G1"/>
<dbReference type="OrthoDB" id="10249988at2759"/>
<dbReference type="InterPro" id="IPR039652">
    <property type="entry name" value="Coatomer_zeta"/>
</dbReference>
<dbReference type="GO" id="GO:0006890">
    <property type="term" value="P:retrograde vesicle-mediated transport, Golgi to endoplasmic reticulum"/>
    <property type="evidence" value="ECO:0007669"/>
    <property type="project" value="UniProtKB-UniRule"/>
</dbReference>
<dbReference type="Proteomes" id="UP000281406">
    <property type="component" value="Unassembled WGS sequence"/>
</dbReference>
<keyword evidence="7 12" id="KW-0653">Protein transport</keyword>
<feature type="domain" description="AP complex mu/sigma subunit" evidence="13">
    <location>
        <begin position="12"/>
        <end position="139"/>
    </location>
</feature>
<dbReference type="PANTHER" id="PTHR11043:SF4">
    <property type="entry name" value="COATOMER SUBUNIT ZETA-2"/>
    <property type="match status" value="1"/>
</dbReference>
<evidence type="ECO:0000256" key="2">
    <source>
        <dbReference type="ARBA" id="ARBA00006972"/>
    </source>
</evidence>
<evidence type="ECO:0000256" key="4">
    <source>
        <dbReference type="ARBA" id="ARBA00022448"/>
    </source>
</evidence>
<comment type="similarity">
    <text evidence="2 12">Belongs to the adaptor complexes small subunit family.</text>
</comment>
<accession>A0A3N0Y9G1</accession>
<evidence type="ECO:0000256" key="12">
    <source>
        <dbReference type="RuleBase" id="RU366053"/>
    </source>
</evidence>
<dbReference type="Pfam" id="PF01217">
    <property type="entry name" value="Clat_adaptor_s"/>
    <property type="match status" value="1"/>
</dbReference>
<keyword evidence="15" id="KW-1185">Reference proteome</keyword>
<dbReference type="SUPFAM" id="SSF64356">
    <property type="entry name" value="SNARE-like"/>
    <property type="match status" value="1"/>
</dbReference>
<comment type="function">
    <text evidence="11">The coatomer is a cytosolic protein complex that binds to dilysine motifs and reversibly associates with Golgi non-clathrin-coated vesicles, which further mediate biosynthetic protein transport from the ER, via the Golgi up to the trans Golgi network. Coatomer complex is required for budding from Golgi membranes, and is essential for the retrograde Golgi-to-ER transport of dilysine-tagged proteins. The zeta subunit may be involved in regulating the coat assembly and, hence, the rate of biosynthetic protein transport due to its association-dissociation properties with the coatomer complex.</text>
</comment>
<evidence type="ECO:0000256" key="11">
    <source>
        <dbReference type="ARBA" id="ARBA00045555"/>
    </source>
</evidence>
<comment type="subcellular location">
    <subcellularLocation>
        <location evidence="12">Cytoplasm</location>
    </subcellularLocation>
    <subcellularLocation>
        <location evidence="1 12">Golgi apparatus membrane</location>
        <topology evidence="1 12">Peripheral membrane protein</topology>
        <orientation evidence="1 12">Cytoplasmic side</orientation>
    </subcellularLocation>
    <subcellularLocation>
        <location evidence="12">Cytoplasmic vesicle</location>
        <location evidence="12">COPI-coated vesicle membrane</location>
        <topology evidence="12">Peripheral membrane protein</topology>
        <orientation evidence="12">Cytoplasmic side</orientation>
    </subcellularLocation>
</comment>
<dbReference type="EMBL" id="RJVU01049122">
    <property type="protein sequence ID" value="ROL42876.1"/>
    <property type="molecule type" value="Genomic_DNA"/>
</dbReference>
<dbReference type="GO" id="GO:0006886">
    <property type="term" value="P:intracellular protein transport"/>
    <property type="evidence" value="ECO:0007669"/>
    <property type="project" value="TreeGrafter"/>
</dbReference>
<dbReference type="PANTHER" id="PTHR11043">
    <property type="entry name" value="ZETA-COAT PROTEIN"/>
    <property type="match status" value="1"/>
</dbReference>
<evidence type="ECO:0000313" key="15">
    <source>
        <dbReference type="Proteomes" id="UP000281406"/>
    </source>
</evidence>